<dbReference type="GO" id="GO:0003729">
    <property type="term" value="F:mRNA binding"/>
    <property type="evidence" value="ECO:0007669"/>
    <property type="project" value="TreeGrafter"/>
</dbReference>
<dbReference type="EC" id="2.3.2.27" evidence="4"/>
<feature type="region of interest" description="Disordered" evidence="15">
    <location>
        <begin position="1348"/>
        <end position="1386"/>
    </location>
</feature>
<feature type="domain" description="C2H2-type" evidence="18">
    <location>
        <begin position="354"/>
        <end position="377"/>
    </location>
</feature>
<dbReference type="FunFam" id="4.10.1000.10:FF:000004">
    <property type="entry name" value="roquin-1 isoform X2"/>
    <property type="match status" value="1"/>
</dbReference>
<dbReference type="FunFam" id="3.30.710.10:FF:000047">
    <property type="entry name" value="Zinc finger and BTB domain-containing protein 26"/>
    <property type="match status" value="2"/>
</dbReference>
<comment type="function">
    <text evidence="2">May be involved in transcriptional regulation.</text>
</comment>
<dbReference type="PROSITE" id="PS50103">
    <property type="entry name" value="ZF_C3H1"/>
    <property type="match status" value="1"/>
</dbReference>
<feature type="compositionally biased region" description="Basic and acidic residues" evidence="15">
    <location>
        <begin position="1804"/>
        <end position="1813"/>
    </location>
</feature>
<accession>A0A8J6GZK7</accession>
<dbReference type="GO" id="GO:0000288">
    <property type="term" value="P:nuclear-transcribed mRNA catabolic process, deadenylation-dependent decay"/>
    <property type="evidence" value="ECO:0007669"/>
    <property type="project" value="TreeGrafter"/>
</dbReference>
<dbReference type="EMBL" id="JAATJU010007948">
    <property type="protein sequence ID" value="KAH0519169.1"/>
    <property type="molecule type" value="Genomic_DNA"/>
</dbReference>
<evidence type="ECO:0000256" key="15">
    <source>
        <dbReference type="SAM" id="MobiDB-lite"/>
    </source>
</evidence>
<keyword evidence="12" id="KW-0804">Transcription</keyword>
<protein>
    <recommendedName>
        <fullName evidence="4">RING-type E3 ubiquitin transferase</fullName>
        <ecNumber evidence="4">2.3.2.27</ecNumber>
    </recommendedName>
</protein>
<keyword evidence="10" id="KW-0805">Transcription regulation</keyword>
<evidence type="ECO:0000256" key="9">
    <source>
        <dbReference type="ARBA" id="ARBA00022833"/>
    </source>
</evidence>
<dbReference type="Pfam" id="PF21206">
    <property type="entry name" value="Roquin_1_2-like_ROQ"/>
    <property type="match status" value="1"/>
</dbReference>
<dbReference type="PANTHER" id="PTHR13139">
    <property type="entry name" value="RING FINGER AND CCCH-TYPE ZINC FINGER DOMAIN-CONTAINING PROTEIN"/>
    <property type="match status" value="1"/>
</dbReference>
<dbReference type="SUPFAM" id="SSF54695">
    <property type="entry name" value="POZ domain"/>
    <property type="match status" value="2"/>
</dbReference>
<evidence type="ECO:0000256" key="13">
    <source>
        <dbReference type="ARBA" id="ARBA00023242"/>
    </source>
</evidence>
<dbReference type="GO" id="GO:0005634">
    <property type="term" value="C:nucleus"/>
    <property type="evidence" value="ECO:0007669"/>
    <property type="project" value="UniProtKB-SubCell"/>
</dbReference>
<dbReference type="InterPro" id="IPR048575">
    <property type="entry name" value="Roquin_1_2-like_ROQ"/>
</dbReference>
<reference evidence="19" key="1">
    <citation type="submission" date="2020-03" db="EMBL/GenBank/DDBJ databases">
        <title>Studies in the Genomics of Life Span.</title>
        <authorList>
            <person name="Glass D."/>
        </authorList>
    </citation>
    <scope>NUCLEOTIDE SEQUENCE</scope>
    <source>
        <strain evidence="19">LTLLF</strain>
        <tissue evidence="19">Muscle</tissue>
    </source>
</reference>
<evidence type="ECO:0000256" key="14">
    <source>
        <dbReference type="PROSITE-ProRule" id="PRU00723"/>
    </source>
</evidence>
<dbReference type="SMART" id="SM00355">
    <property type="entry name" value="ZnF_C2H2"/>
    <property type="match status" value="4"/>
</dbReference>
<feature type="region of interest" description="Disordered" evidence="15">
    <location>
        <begin position="1788"/>
        <end position="1813"/>
    </location>
</feature>
<feature type="domain" description="BTB" evidence="16">
    <location>
        <begin position="469"/>
        <end position="533"/>
    </location>
</feature>
<dbReference type="GO" id="GO:0010494">
    <property type="term" value="C:cytoplasmic stress granule"/>
    <property type="evidence" value="ECO:0007669"/>
    <property type="project" value="TreeGrafter"/>
</dbReference>
<feature type="region of interest" description="Disordered" evidence="15">
    <location>
        <begin position="1230"/>
        <end position="1285"/>
    </location>
</feature>
<dbReference type="InterPro" id="IPR036855">
    <property type="entry name" value="Znf_CCCH_sf"/>
</dbReference>
<evidence type="ECO:0000256" key="2">
    <source>
        <dbReference type="ARBA" id="ARBA00003767"/>
    </source>
</evidence>
<evidence type="ECO:0000256" key="12">
    <source>
        <dbReference type="ARBA" id="ARBA00023163"/>
    </source>
</evidence>
<gene>
    <name evidence="19" type="ORF">LTLLF_113135</name>
</gene>
<dbReference type="FunFam" id="1.20.120.1790:FF:000001">
    <property type="entry name" value="roquin-1 isoform X1"/>
    <property type="match status" value="1"/>
</dbReference>
<dbReference type="CDD" id="cd18197">
    <property type="entry name" value="BTB_POZ_ZBTB6"/>
    <property type="match status" value="1"/>
</dbReference>
<feature type="compositionally biased region" description="Polar residues" evidence="15">
    <location>
        <begin position="1262"/>
        <end position="1285"/>
    </location>
</feature>
<evidence type="ECO:0000256" key="1">
    <source>
        <dbReference type="ARBA" id="ARBA00000900"/>
    </source>
</evidence>
<dbReference type="Pfam" id="PF00096">
    <property type="entry name" value="zf-C2H2"/>
    <property type="match status" value="3"/>
</dbReference>
<dbReference type="SMART" id="SM00225">
    <property type="entry name" value="BTB"/>
    <property type="match status" value="2"/>
</dbReference>
<dbReference type="Gene3D" id="1.20.120.1790">
    <property type="match status" value="2"/>
</dbReference>
<feature type="compositionally biased region" description="Polar residues" evidence="15">
    <location>
        <begin position="201"/>
        <end position="217"/>
    </location>
</feature>
<dbReference type="Pfam" id="PF00651">
    <property type="entry name" value="BTB"/>
    <property type="match status" value="2"/>
</dbReference>
<dbReference type="GO" id="GO:0008270">
    <property type="term" value="F:zinc ion binding"/>
    <property type="evidence" value="ECO:0007669"/>
    <property type="project" value="UniProtKB-KW"/>
</dbReference>
<dbReference type="InterPro" id="IPR041523">
    <property type="entry name" value="ROQ_II"/>
</dbReference>
<dbReference type="InterPro" id="IPR000571">
    <property type="entry name" value="Znf_CCCH"/>
</dbReference>
<dbReference type="GO" id="GO:0061630">
    <property type="term" value="F:ubiquitin protein ligase activity"/>
    <property type="evidence" value="ECO:0007669"/>
    <property type="project" value="UniProtKB-EC"/>
</dbReference>
<evidence type="ECO:0000256" key="8">
    <source>
        <dbReference type="ARBA" id="ARBA00022771"/>
    </source>
</evidence>
<comment type="subcellular location">
    <subcellularLocation>
        <location evidence="3">Nucleus</location>
    </subcellularLocation>
</comment>
<keyword evidence="5" id="KW-0808">Transferase</keyword>
<keyword evidence="7" id="KW-0677">Repeat</keyword>
<dbReference type="PANTHER" id="PTHR13139:SF2">
    <property type="entry name" value="ROQUIN-2"/>
    <property type="match status" value="1"/>
</dbReference>
<dbReference type="Pfam" id="PF00642">
    <property type="entry name" value="zf-CCCH"/>
    <property type="match status" value="1"/>
</dbReference>
<evidence type="ECO:0000256" key="5">
    <source>
        <dbReference type="ARBA" id="ARBA00022679"/>
    </source>
</evidence>
<keyword evidence="6 14" id="KW-0479">Metal-binding</keyword>
<dbReference type="PROSITE" id="PS50157">
    <property type="entry name" value="ZINC_FINGER_C2H2_2"/>
    <property type="match status" value="4"/>
</dbReference>
<dbReference type="GO" id="GO:0003725">
    <property type="term" value="F:double-stranded RNA binding"/>
    <property type="evidence" value="ECO:0007669"/>
    <property type="project" value="TreeGrafter"/>
</dbReference>
<feature type="domain" description="C2H2-type" evidence="18">
    <location>
        <begin position="273"/>
        <end position="295"/>
    </location>
</feature>
<dbReference type="InterPro" id="IPR000210">
    <property type="entry name" value="BTB/POZ_dom"/>
</dbReference>
<dbReference type="Gene3D" id="4.10.1000.10">
    <property type="entry name" value="Zinc finger, CCCH-type"/>
    <property type="match status" value="1"/>
</dbReference>
<proteinExistence type="predicted"/>
<dbReference type="GO" id="GO:0003677">
    <property type="term" value="F:DNA binding"/>
    <property type="evidence" value="ECO:0007669"/>
    <property type="project" value="UniProtKB-KW"/>
</dbReference>
<dbReference type="SMART" id="SM00356">
    <property type="entry name" value="ZnF_C3H1"/>
    <property type="match status" value="1"/>
</dbReference>
<evidence type="ECO:0000256" key="11">
    <source>
        <dbReference type="ARBA" id="ARBA00023125"/>
    </source>
</evidence>
<dbReference type="SUPFAM" id="SSF90229">
    <property type="entry name" value="CCCH zinc finger"/>
    <property type="match status" value="1"/>
</dbReference>
<sequence length="1884" mass="210946">MSERSDLLHFKFENYGDSMLQKMNKLREENKFCDVTVLIDDVEVQGHKIVFAAGSPFLRDQFLLNDSREVKISILQSSEVGRQLLLSCYSGVLEFPEMELVNYLTAASFLQMSHIVERCTQALWKFIKPKQPMDSKEGCEPQSASSQSKEQQGDARGSPKQDLPCVHPSEDSMDMEDSDIQIVKVESIGDVSEVRSKKDQNQYISSEPTALHSSEPQHSLINSTVENRVSELDQSHLHNYTLSYTGNDDIIMTSKDVFGPNIRGVDKGLQWHHQCPKCTRVFRHLENYANHLKMHKLFMCLLCGKTFTQKGNLHRHMRVHAGIKPFQCKICGKTFSQKCSLQDHLNLHSGDKPHKCNYCDMVFAHKPVLRKHLKQLHGKNSFDNANERNVQDLTVDFDSFACTTVTDSKGCQPQPDATQVLDAGADKVWKKEQILTMAAESDVLHFQFEQQGDVVLQKMNLLRQQNLFCDVSIYINDTEFQGHKVILAACSTFMRDQFLLTQSKHVRITILQSAEVGRKLLLSCYTGALEVKRKELLKYLTAASYLQMVHIVEKCTEALSKYLEIDLSMKNNQHTDLCQSSDTDVKNEEENSDKDCEIIEISEDSPVNLDFQVKEEESNTLQSAVERLTSEQREMKSPELSTVDSGFKENEICILHVESISTDSVENGQFPQPCVASLNQSALSRPMQRKLVTLVNCQLVEEEGRVRAMRAARSLGERTVTELILQHQNPQQLSANLWAAVRARGCQFLGPAMQEEALKLVLLALEDGSALSRKVLVLFVVQRLEPRFPQASKTSIGHVVQLLYRASCFKVTKRDEDSSLMQLKEEFRSYEALRREHDAQIVHIAMEAGLRISPEQWSSLLYGDLAHKSHMQSIIDKLQSPESFAKSVQELTIVLQRTGDPANLNRLRPHLELLANIDPNPDAVSPTWEQLENAMVAVKTVVHGLVDFIQNYSRKGHETPQVTKRDEDSSLMQLKEEFRSYEALRREHDAQIVHIAMEAGLRISPEQWSSLLYGDLAHKSHMQSIIDKLQSPESFAKSVQELTIVLQRTGDPANLNRLRPHLELLANIDPNPDAVSPTWEQLENAMVAVKTVVHGLVDFIQNYSRKGHETPQPQPNSKYKTSMCRDLRQQGGCPRGTNCTFAHSQEELEKYRLRNKKMSATVRTFPLLNKVGINSTVTTTAGNGISVIGSTETSGKIVSSTNGISNAENSVSQLIPRSTDSALRTLETVKKVGKVGTNGQNPAGPSAESGSENKIGSPPKTPVSNAAATSTGPSNFGTELSSVPPKSSPFLTRVPVYPQHSESIQYFQDPRTQIPFEVPQYPQTGYYPPPPTVPAGVTPCVPRFVRSSNVPESSLPPASMPYADHYSTFSPRDRMNSSPYQPPPPQQYGPVPPVPSGMYAPVYDSRRIWRPAMYQRDDIIRSNSLPPMDVMHSSVYQTSLRERYNSLDGYYSVACQPPNEPRTTVPLPREPCSHLKTSCEEQIRRKPDQWAQYHTQKAPVSSTLPVATQSPTPPSPLFSVDFRTDFSENVSGTKFEEDHLSHYSPWSCGTIGSCINAIDSEPKDVIANSNAVLMDLDSGDVKRRVHLFETQRRTKEEDPIIPFSDGPIISKWGAISRSSRTGYHTTDPIQATASQGSTTKPISVSDYVPYVNAVDSRWSSYGNEATSSAHYIDRKHSSTGDLLSIELQQAKSNSLLLQREANALAMQQKWNSLDEGRHLTLNLLSKEIELRNGESDYTEDTVDTKPDRDIELELSALDTDEPDGQSEQIEEILDIQLGISSQNDQLLNGTAVENGHPGQQQQKDPVKQKRQSLGEDRVTLEEQKTILPVTSCFNQPLPVSISSAGCLPITTSVSVGNLILKTHVMSEDKNDFLKPIANGKMVNS</sequence>
<dbReference type="InterPro" id="IPR013087">
    <property type="entry name" value="Znf_C2H2_type"/>
</dbReference>
<dbReference type="PROSITE" id="PS00028">
    <property type="entry name" value="ZINC_FINGER_C2H2_1"/>
    <property type="match status" value="3"/>
</dbReference>
<dbReference type="InterPro" id="IPR036236">
    <property type="entry name" value="Znf_C2H2_sf"/>
</dbReference>
<keyword evidence="8 14" id="KW-0863">Zinc-finger</keyword>
<evidence type="ECO:0000256" key="6">
    <source>
        <dbReference type="ARBA" id="ARBA00022723"/>
    </source>
</evidence>
<dbReference type="Gene3D" id="3.30.710.10">
    <property type="entry name" value="Potassium Channel Kv1.1, Chain A"/>
    <property type="match status" value="2"/>
</dbReference>
<dbReference type="PROSITE" id="PS50097">
    <property type="entry name" value="BTB"/>
    <property type="match status" value="2"/>
</dbReference>
<evidence type="ECO:0000259" key="16">
    <source>
        <dbReference type="PROSITE" id="PS50097"/>
    </source>
</evidence>
<evidence type="ECO:0000256" key="3">
    <source>
        <dbReference type="ARBA" id="ARBA00004123"/>
    </source>
</evidence>
<evidence type="ECO:0000256" key="10">
    <source>
        <dbReference type="ARBA" id="ARBA00023015"/>
    </source>
</evidence>
<keyword evidence="9 14" id="KW-0862">Zinc</keyword>
<evidence type="ECO:0000256" key="4">
    <source>
        <dbReference type="ARBA" id="ARBA00012483"/>
    </source>
</evidence>
<dbReference type="Proteomes" id="UP000710432">
    <property type="component" value="Unassembled WGS sequence"/>
</dbReference>
<dbReference type="SUPFAM" id="SSF57667">
    <property type="entry name" value="beta-beta-alpha zinc fingers"/>
    <property type="match status" value="2"/>
</dbReference>
<keyword evidence="11" id="KW-0238">DNA-binding</keyword>
<feature type="domain" description="C3H1-type" evidence="17">
    <location>
        <begin position="1118"/>
        <end position="1146"/>
    </location>
</feature>
<dbReference type="FunFam" id="3.30.160.60:FF:000161">
    <property type="entry name" value="Zinc finger protein 366"/>
    <property type="match status" value="1"/>
</dbReference>
<dbReference type="GO" id="GO:0035613">
    <property type="term" value="F:RNA stem-loop binding"/>
    <property type="evidence" value="ECO:0007669"/>
    <property type="project" value="TreeGrafter"/>
</dbReference>
<keyword evidence="13" id="KW-0539">Nucleus</keyword>
<comment type="caution">
    <text evidence="19">The sequence shown here is derived from an EMBL/GenBank/DDBJ whole genome shotgun (WGS) entry which is preliminary data.</text>
</comment>
<evidence type="ECO:0000313" key="19">
    <source>
        <dbReference type="EMBL" id="KAH0519169.1"/>
    </source>
</evidence>
<feature type="zinc finger region" description="C3H1-type" evidence="14">
    <location>
        <begin position="1118"/>
        <end position="1146"/>
    </location>
</feature>
<feature type="domain" description="BTB" evidence="16">
    <location>
        <begin position="33"/>
        <end position="97"/>
    </location>
</feature>
<dbReference type="CDD" id="cd18214">
    <property type="entry name" value="BTB_POZ_ZBTB26_Bioref"/>
    <property type="match status" value="1"/>
</dbReference>
<name>A0A8J6GZK7_MICOH</name>
<feature type="region of interest" description="Disordered" evidence="15">
    <location>
        <begin position="194"/>
        <end position="217"/>
    </location>
</feature>
<feature type="domain" description="C2H2-type" evidence="18">
    <location>
        <begin position="298"/>
        <end position="325"/>
    </location>
</feature>
<dbReference type="FunFam" id="3.30.160.60:FF:000333">
    <property type="entry name" value="Zinc finger and BTB domain-containing protein 26"/>
    <property type="match status" value="1"/>
</dbReference>
<dbReference type="Pfam" id="PF18386">
    <property type="entry name" value="ROQ_II"/>
    <property type="match status" value="2"/>
</dbReference>
<organism evidence="19 20">
    <name type="scientific">Microtus ochrogaster</name>
    <name type="common">Prairie vole</name>
    <dbReference type="NCBI Taxonomy" id="79684"/>
    <lineage>
        <taxon>Eukaryota</taxon>
        <taxon>Metazoa</taxon>
        <taxon>Chordata</taxon>
        <taxon>Craniata</taxon>
        <taxon>Vertebrata</taxon>
        <taxon>Euteleostomi</taxon>
        <taxon>Mammalia</taxon>
        <taxon>Eutheria</taxon>
        <taxon>Euarchontoglires</taxon>
        <taxon>Glires</taxon>
        <taxon>Rodentia</taxon>
        <taxon>Myomorpha</taxon>
        <taxon>Muroidea</taxon>
        <taxon>Cricetidae</taxon>
        <taxon>Arvicolinae</taxon>
        <taxon>Microtus</taxon>
    </lineage>
</organism>
<evidence type="ECO:0000259" key="17">
    <source>
        <dbReference type="PROSITE" id="PS50103"/>
    </source>
</evidence>
<dbReference type="GO" id="GO:0000209">
    <property type="term" value="P:protein polyubiquitination"/>
    <property type="evidence" value="ECO:0007669"/>
    <property type="project" value="TreeGrafter"/>
</dbReference>
<dbReference type="InterPro" id="IPR052249">
    <property type="entry name" value="Roquin_domain"/>
</dbReference>
<dbReference type="GO" id="GO:0006511">
    <property type="term" value="P:ubiquitin-dependent protein catabolic process"/>
    <property type="evidence" value="ECO:0007669"/>
    <property type="project" value="TreeGrafter"/>
</dbReference>
<feature type="compositionally biased region" description="Polar residues" evidence="15">
    <location>
        <begin position="1237"/>
        <end position="1254"/>
    </location>
</feature>
<feature type="domain" description="C2H2-type" evidence="18">
    <location>
        <begin position="326"/>
        <end position="353"/>
    </location>
</feature>
<evidence type="ECO:0000256" key="7">
    <source>
        <dbReference type="ARBA" id="ARBA00022737"/>
    </source>
</evidence>
<dbReference type="Gene3D" id="3.30.160.60">
    <property type="entry name" value="Classic Zinc Finger"/>
    <property type="match status" value="3"/>
</dbReference>
<evidence type="ECO:0000313" key="20">
    <source>
        <dbReference type="Proteomes" id="UP000710432"/>
    </source>
</evidence>
<comment type="catalytic activity">
    <reaction evidence="1">
        <text>S-ubiquitinyl-[E2 ubiquitin-conjugating enzyme]-L-cysteine + [acceptor protein]-L-lysine = [E2 ubiquitin-conjugating enzyme]-L-cysteine + N(6)-ubiquitinyl-[acceptor protein]-L-lysine.</text>
        <dbReference type="EC" id="2.3.2.27"/>
    </reaction>
</comment>
<dbReference type="InterPro" id="IPR011333">
    <property type="entry name" value="SKP1/BTB/POZ_sf"/>
</dbReference>
<feature type="region of interest" description="Disordered" evidence="15">
    <location>
        <begin position="132"/>
        <end position="176"/>
    </location>
</feature>
<evidence type="ECO:0000259" key="18">
    <source>
        <dbReference type="PROSITE" id="PS50157"/>
    </source>
</evidence>